<name>A0A183KIG2_9TREM</name>
<evidence type="ECO:0000313" key="2">
    <source>
        <dbReference type="Proteomes" id="UP000279833"/>
    </source>
</evidence>
<sequence length="36" mass="4181">MLGNLGWFHFHVLKTRLAHCPPVVVVFRSPYVTTWA</sequence>
<reference evidence="1 2" key="2">
    <citation type="submission" date="2018-11" db="EMBL/GenBank/DDBJ databases">
        <authorList>
            <consortium name="Pathogen Informatics"/>
        </authorList>
    </citation>
    <scope>NUCLEOTIDE SEQUENCE [LARGE SCALE GENOMIC DNA]</scope>
    <source>
        <strain evidence="1">Dakar</strain>
        <strain evidence="2">Dakar, Senegal</strain>
    </source>
</reference>
<gene>
    <name evidence="1" type="ORF">SCUD_LOCUS14817</name>
</gene>
<dbReference type="AlphaFoldDB" id="A0A183KIG2"/>
<dbReference type="WBParaSite" id="SCUD_0001482001-mRNA-1">
    <property type="protein sequence ID" value="SCUD_0001482001-mRNA-1"/>
    <property type="gene ID" value="SCUD_0001482001"/>
</dbReference>
<proteinExistence type="predicted"/>
<dbReference type="EMBL" id="UZAK01037047">
    <property type="protein sequence ID" value="VDP57577.1"/>
    <property type="molecule type" value="Genomic_DNA"/>
</dbReference>
<evidence type="ECO:0000313" key="1">
    <source>
        <dbReference type="EMBL" id="VDP57577.1"/>
    </source>
</evidence>
<keyword evidence="2" id="KW-1185">Reference proteome</keyword>
<accession>A0A183KIG2</accession>
<dbReference type="Proteomes" id="UP000279833">
    <property type="component" value="Unassembled WGS sequence"/>
</dbReference>
<protein>
    <submittedName>
        <fullName evidence="3">Usp domain-containing protein</fullName>
    </submittedName>
</protein>
<evidence type="ECO:0000313" key="3">
    <source>
        <dbReference type="WBParaSite" id="SCUD_0001482001-mRNA-1"/>
    </source>
</evidence>
<organism evidence="3">
    <name type="scientific">Schistosoma curassoni</name>
    <dbReference type="NCBI Taxonomy" id="6186"/>
    <lineage>
        <taxon>Eukaryota</taxon>
        <taxon>Metazoa</taxon>
        <taxon>Spiralia</taxon>
        <taxon>Lophotrochozoa</taxon>
        <taxon>Platyhelminthes</taxon>
        <taxon>Trematoda</taxon>
        <taxon>Digenea</taxon>
        <taxon>Strigeidida</taxon>
        <taxon>Schistosomatoidea</taxon>
        <taxon>Schistosomatidae</taxon>
        <taxon>Schistosoma</taxon>
    </lineage>
</organism>
<reference evidence="3" key="1">
    <citation type="submission" date="2016-06" db="UniProtKB">
        <authorList>
            <consortium name="WormBaseParasite"/>
        </authorList>
    </citation>
    <scope>IDENTIFICATION</scope>
</reference>